<evidence type="ECO:0000313" key="3">
    <source>
        <dbReference type="EMBL" id="MBA2173967.1"/>
    </source>
</evidence>
<evidence type="ECO:0000256" key="1">
    <source>
        <dbReference type="ARBA" id="ARBA00007789"/>
    </source>
</evidence>
<evidence type="ECO:0000259" key="2">
    <source>
        <dbReference type="Pfam" id="PF00296"/>
    </source>
</evidence>
<gene>
    <name evidence="3" type="ORF">H0266_03540</name>
</gene>
<organism evidence="3 4">
    <name type="scientific">Halobacillus locisalis</name>
    <dbReference type="NCBI Taxonomy" id="220753"/>
    <lineage>
        <taxon>Bacteria</taxon>
        <taxon>Bacillati</taxon>
        <taxon>Bacillota</taxon>
        <taxon>Bacilli</taxon>
        <taxon>Bacillales</taxon>
        <taxon>Bacillaceae</taxon>
        <taxon>Halobacillus</taxon>
    </lineage>
</organism>
<protein>
    <submittedName>
        <fullName evidence="3">LLM class flavin-dependent oxidoreductase</fullName>
    </submittedName>
</protein>
<accession>A0A838CPI0</accession>
<proteinExistence type="predicted"/>
<dbReference type="PANTHER" id="PTHR30137">
    <property type="entry name" value="LUCIFERASE-LIKE MONOOXYGENASE"/>
    <property type="match status" value="1"/>
</dbReference>
<dbReference type="InterPro" id="IPR019949">
    <property type="entry name" value="CmoO-like"/>
</dbReference>
<keyword evidence="4" id="KW-1185">Reference proteome</keyword>
<dbReference type="InterPro" id="IPR036661">
    <property type="entry name" value="Luciferase-like_sf"/>
</dbReference>
<dbReference type="AlphaFoldDB" id="A0A838CPI0"/>
<dbReference type="Pfam" id="PF00296">
    <property type="entry name" value="Bac_luciferase"/>
    <property type="match status" value="1"/>
</dbReference>
<dbReference type="InterPro" id="IPR050766">
    <property type="entry name" value="Bact_Lucif_Oxidored"/>
</dbReference>
<dbReference type="EMBL" id="JACEFG010000001">
    <property type="protein sequence ID" value="MBA2173967.1"/>
    <property type="molecule type" value="Genomic_DNA"/>
</dbReference>
<comment type="similarity">
    <text evidence="1">To bacterial alkanal monooxygenase alpha and beta chains.</text>
</comment>
<dbReference type="GO" id="GO:0016705">
    <property type="term" value="F:oxidoreductase activity, acting on paired donors, with incorporation or reduction of molecular oxygen"/>
    <property type="evidence" value="ECO:0007669"/>
    <property type="project" value="InterPro"/>
</dbReference>
<name>A0A838CPI0_9BACI</name>
<dbReference type="RefSeq" id="WP_181470991.1">
    <property type="nucleotide sequence ID" value="NZ_JACEFG010000001.1"/>
</dbReference>
<dbReference type="InterPro" id="IPR011251">
    <property type="entry name" value="Luciferase-like_dom"/>
</dbReference>
<feature type="domain" description="Luciferase-like" evidence="2">
    <location>
        <begin position="1"/>
        <end position="299"/>
    </location>
</feature>
<dbReference type="GO" id="GO:0005829">
    <property type="term" value="C:cytosol"/>
    <property type="evidence" value="ECO:0007669"/>
    <property type="project" value="TreeGrafter"/>
</dbReference>
<sequence>MNLSILDQSPISKGGTASHALHQTIDLAQYAEQLGYYRYWVAEHHNTNGLAGTSPDILIGQIAAHTSTIRVGSGGVLLPQYSPLKVAESFRTLEVFYPGRIDLGLGRSPGGGKKTRLALTDGVEKPLSSFSRQVKELHYYLYDDVPKGHDYYGVRARPETSLQPPTWILGLSDRGAKHAAVNGTGFTFGHFIDPTHGEKAIQTYRERFKATYPFLSPQVNACIFVVCAETEQEAEELALSQDMWLLQVEKGIDTRVPSTEEVKAYPFTENEREKIKQNRKRCVIGTPEQVYEQLSELRHTYEINEFLVITNIYDQEKKKHSYRLLAEVFGLKADVKKDNQTK</sequence>
<dbReference type="SUPFAM" id="SSF51679">
    <property type="entry name" value="Bacterial luciferase-like"/>
    <property type="match status" value="1"/>
</dbReference>
<dbReference type="Gene3D" id="3.20.20.30">
    <property type="entry name" value="Luciferase-like domain"/>
    <property type="match status" value="1"/>
</dbReference>
<evidence type="ECO:0000313" key="4">
    <source>
        <dbReference type="Proteomes" id="UP000571017"/>
    </source>
</evidence>
<dbReference type="Proteomes" id="UP000571017">
    <property type="component" value="Unassembled WGS sequence"/>
</dbReference>
<comment type="caution">
    <text evidence="3">The sequence shown here is derived from an EMBL/GenBank/DDBJ whole genome shotgun (WGS) entry which is preliminary data.</text>
</comment>
<dbReference type="NCBIfam" id="TIGR03558">
    <property type="entry name" value="oxido_grp_1"/>
    <property type="match status" value="1"/>
</dbReference>
<dbReference type="FunFam" id="3.20.20.30:FF:000002">
    <property type="entry name" value="LLM class flavin-dependent oxidoreductase"/>
    <property type="match status" value="1"/>
</dbReference>
<dbReference type="CDD" id="cd00347">
    <property type="entry name" value="Flavin_utilizing_monoxygenases"/>
    <property type="match status" value="2"/>
</dbReference>
<reference evidence="3 4" key="1">
    <citation type="journal article" date="2004" name="Extremophiles">
        <title>Halobacillus locisalis sp. nov., a halophilic bacterium isolated from a marine solar saltern of the Yellow Sea in Korea.</title>
        <authorList>
            <person name="Yoon J.H."/>
            <person name="Kang K.H."/>
            <person name="Oh T.K."/>
            <person name="Park Y.H."/>
        </authorList>
    </citation>
    <scope>NUCLEOTIDE SEQUENCE [LARGE SCALE GENOMIC DNA]</scope>
    <source>
        <strain evidence="3 4">KCTC 3788</strain>
    </source>
</reference>
<dbReference type="PANTHER" id="PTHR30137:SF19">
    <property type="entry name" value="LUCIFERASE-LIKE MONOOXYGENASE"/>
    <property type="match status" value="1"/>
</dbReference>